<name>A0A6N4W789_9MYCO</name>
<proteinExistence type="predicted"/>
<dbReference type="RefSeq" id="WP_246224180.1">
    <property type="nucleotide sequence ID" value="NZ_AP022620.1"/>
</dbReference>
<accession>A0A6N4W789</accession>
<reference evidence="1 2" key="1">
    <citation type="journal article" date="2019" name="Emerg. Microbes Infect.">
        <title>Comprehensive subspecies identification of 175 nontuberculous mycobacteria species based on 7547 genomic profiles.</title>
        <authorList>
            <person name="Matsumoto Y."/>
            <person name="Kinjo T."/>
            <person name="Motooka D."/>
            <person name="Nabeya D."/>
            <person name="Jung N."/>
            <person name="Uechi K."/>
            <person name="Horii T."/>
            <person name="Iida T."/>
            <person name="Fujita J."/>
            <person name="Nakamura S."/>
        </authorList>
    </citation>
    <scope>NUCLEOTIDE SEQUENCE [LARGE SCALE GENOMIC DNA]</scope>
    <source>
        <strain evidence="1 2">JCM 30275</strain>
    </source>
</reference>
<evidence type="ECO:0000313" key="2">
    <source>
        <dbReference type="Proteomes" id="UP000467249"/>
    </source>
</evidence>
<dbReference type="EMBL" id="AP022620">
    <property type="protein sequence ID" value="BBZ75271.1"/>
    <property type="molecule type" value="Genomic_DNA"/>
</dbReference>
<dbReference type="AlphaFoldDB" id="A0A6N4W789"/>
<dbReference type="KEGG" id="many:MANY_06080"/>
<protein>
    <recommendedName>
        <fullName evidence="3">Tat pathway signal protein</fullName>
    </recommendedName>
</protein>
<sequence>MIRVLMQDGGPGAAISRRRVLADGGRGLVLFALLGGVLTACGSGPPPAPDPLEEQARSARHDSELATAAAMGAPAALARTLTEVAAERSRHATALIEEIARAARTPVPSTTSPTTTTSAAAALAPSVDDVVAALRSSAESATTVVPTLSGYRAGLLGSIAASCTALYSVALPARKPAS</sequence>
<organism evidence="1 2">
    <name type="scientific">Mycolicibacterium anyangense</name>
    <dbReference type="NCBI Taxonomy" id="1431246"/>
    <lineage>
        <taxon>Bacteria</taxon>
        <taxon>Bacillati</taxon>
        <taxon>Actinomycetota</taxon>
        <taxon>Actinomycetes</taxon>
        <taxon>Mycobacteriales</taxon>
        <taxon>Mycobacteriaceae</taxon>
        <taxon>Mycolicibacterium</taxon>
    </lineage>
</organism>
<gene>
    <name evidence="1" type="ORF">MANY_06080</name>
</gene>
<evidence type="ECO:0008006" key="3">
    <source>
        <dbReference type="Google" id="ProtNLM"/>
    </source>
</evidence>
<evidence type="ECO:0000313" key="1">
    <source>
        <dbReference type="EMBL" id="BBZ75271.1"/>
    </source>
</evidence>
<dbReference type="Proteomes" id="UP000467249">
    <property type="component" value="Chromosome"/>
</dbReference>
<keyword evidence="2" id="KW-1185">Reference proteome</keyword>